<evidence type="ECO:0000256" key="3">
    <source>
        <dbReference type="ARBA" id="ARBA00010200"/>
    </source>
</evidence>
<dbReference type="GO" id="GO:0046872">
    <property type="term" value="F:metal ion binding"/>
    <property type="evidence" value="ECO:0007669"/>
    <property type="project" value="UniProtKB-KW"/>
</dbReference>
<keyword evidence="7 15" id="KW-0963">Cytoplasm</keyword>
<dbReference type="EC" id="3.4.14.4" evidence="4 15"/>
<reference evidence="18" key="1">
    <citation type="submission" date="2022-01" db="EMBL/GenBank/DDBJ databases">
        <authorList>
            <person name="King R."/>
        </authorList>
    </citation>
    <scope>NUCLEOTIDE SEQUENCE</scope>
</reference>
<evidence type="ECO:0000256" key="10">
    <source>
        <dbReference type="ARBA" id="ARBA00022801"/>
    </source>
</evidence>
<keyword evidence="10 15" id="KW-0378">Hydrolase</keyword>
<proteinExistence type="inferred from homology"/>
<dbReference type="GO" id="GO:0008235">
    <property type="term" value="F:metalloexopeptidase activity"/>
    <property type="evidence" value="ECO:0007669"/>
    <property type="project" value="InterPro"/>
</dbReference>
<dbReference type="PANTHER" id="PTHR23422">
    <property type="entry name" value="DIPEPTIDYL PEPTIDASE III-RELATED"/>
    <property type="match status" value="1"/>
</dbReference>
<evidence type="ECO:0000256" key="12">
    <source>
        <dbReference type="ARBA" id="ARBA00023049"/>
    </source>
</evidence>
<feature type="binding site" evidence="17">
    <location>
        <position position="490"/>
    </location>
    <ligand>
        <name>Zn(2+)</name>
        <dbReference type="ChEBI" id="CHEBI:29105"/>
        <note>catalytic</note>
    </ligand>
</feature>
<protein>
    <recommendedName>
        <fullName evidence="5 15">Dipeptidyl peptidase 3</fullName>
        <ecNumber evidence="4 15">3.4.14.4</ecNumber>
    </recommendedName>
    <alternativeName>
        <fullName evidence="13 15">Dipeptidyl aminopeptidase III</fullName>
    </alternativeName>
    <alternativeName>
        <fullName evidence="14 15">Dipeptidyl peptidase III</fullName>
    </alternativeName>
</protein>
<evidence type="ECO:0000256" key="15">
    <source>
        <dbReference type="PIRNR" id="PIRNR007828"/>
    </source>
</evidence>
<gene>
    <name evidence="18" type="ORF">CHIRRI_LOCUS11396</name>
</gene>
<evidence type="ECO:0000256" key="2">
    <source>
        <dbReference type="ARBA" id="ARBA00004496"/>
    </source>
</evidence>
<accession>A0A9N9WWR6</accession>
<dbReference type="Gene3D" id="3.30.540.30">
    <property type="match status" value="3"/>
</dbReference>
<evidence type="ECO:0000256" key="13">
    <source>
        <dbReference type="ARBA" id="ARBA00031288"/>
    </source>
</evidence>
<keyword evidence="8 15" id="KW-0645">Protease</keyword>
<dbReference type="PANTHER" id="PTHR23422:SF11">
    <property type="entry name" value="DIPEPTIDYL PEPTIDASE 3"/>
    <property type="match status" value="1"/>
</dbReference>
<keyword evidence="9 15" id="KW-0479">Metal-binding</keyword>
<keyword evidence="6 15" id="KW-0031">Aminopeptidase</keyword>
<evidence type="ECO:0000256" key="11">
    <source>
        <dbReference type="ARBA" id="ARBA00022833"/>
    </source>
</evidence>
<comment type="subcellular location">
    <subcellularLocation>
        <location evidence="2">Cytoplasm</location>
    </subcellularLocation>
</comment>
<comment type="similarity">
    <text evidence="3 15">Belongs to the peptidase M49 family.</text>
</comment>
<dbReference type="GO" id="GO:0008239">
    <property type="term" value="F:dipeptidyl-peptidase activity"/>
    <property type="evidence" value="ECO:0007669"/>
    <property type="project" value="UniProtKB-UniRule"/>
</dbReference>
<organism evidence="18 19">
    <name type="scientific">Chironomus riparius</name>
    <dbReference type="NCBI Taxonomy" id="315576"/>
    <lineage>
        <taxon>Eukaryota</taxon>
        <taxon>Metazoa</taxon>
        <taxon>Ecdysozoa</taxon>
        <taxon>Arthropoda</taxon>
        <taxon>Hexapoda</taxon>
        <taxon>Insecta</taxon>
        <taxon>Pterygota</taxon>
        <taxon>Neoptera</taxon>
        <taxon>Endopterygota</taxon>
        <taxon>Diptera</taxon>
        <taxon>Nematocera</taxon>
        <taxon>Chironomoidea</taxon>
        <taxon>Chironomidae</taxon>
        <taxon>Chironominae</taxon>
        <taxon>Chironomus</taxon>
    </lineage>
</organism>
<keyword evidence="12 15" id="KW-0482">Metalloprotease</keyword>
<evidence type="ECO:0000256" key="6">
    <source>
        <dbReference type="ARBA" id="ARBA00022438"/>
    </source>
</evidence>
<evidence type="ECO:0000313" key="18">
    <source>
        <dbReference type="EMBL" id="CAG9808558.1"/>
    </source>
</evidence>
<dbReference type="Pfam" id="PF03571">
    <property type="entry name" value="Peptidase_M49"/>
    <property type="match status" value="1"/>
</dbReference>
<keyword evidence="19" id="KW-1185">Reference proteome</keyword>
<evidence type="ECO:0000256" key="9">
    <source>
        <dbReference type="ARBA" id="ARBA00022723"/>
    </source>
</evidence>
<dbReference type="FunFam" id="3.30.540.30:FF:000003">
    <property type="entry name" value="Dipeptidyl peptidase 3"/>
    <property type="match status" value="1"/>
</dbReference>
<dbReference type="InterPro" id="IPR039461">
    <property type="entry name" value="Peptidase_M49"/>
</dbReference>
<feature type="binding site" evidence="17">
    <location>
        <position position="548"/>
    </location>
    <ligand>
        <name>Zn(2+)</name>
        <dbReference type="ChEBI" id="CHEBI:29105"/>
        <note>catalytic</note>
    </ligand>
</feature>
<reference evidence="18" key="2">
    <citation type="submission" date="2022-10" db="EMBL/GenBank/DDBJ databases">
        <authorList>
            <consortium name="ENA_rothamsted_submissions"/>
            <consortium name="culmorum"/>
            <person name="King R."/>
        </authorList>
    </citation>
    <scope>NUCLEOTIDE SEQUENCE</scope>
</reference>
<evidence type="ECO:0000256" key="1">
    <source>
        <dbReference type="ARBA" id="ARBA00001336"/>
    </source>
</evidence>
<evidence type="ECO:0000256" key="16">
    <source>
        <dbReference type="PIRSR" id="PIRSR007828-1"/>
    </source>
</evidence>
<dbReference type="AlphaFoldDB" id="A0A9N9WWR6"/>
<feature type="binding site" evidence="17">
    <location>
        <position position="495"/>
    </location>
    <ligand>
        <name>Zn(2+)</name>
        <dbReference type="ChEBI" id="CHEBI:29105"/>
        <note>catalytic</note>
    </ligand>
</feature>
<comment type="catalytic activity">
    <reaction evidence="1 15">
        <text>Release of an N-terminal dipeptide from a peptide comprising four or more residues, with broad specificity. Also acts on dipeptidyl 2-naphthylamides.</text>
        <dbReference type="EC" id="3.4.14.4"/>
    </reaction>
</comment>
<dbReference type="GO" id="GO:0005737">
    <property type="term" value="C:cytoplasm"/>
    <property type="evidence" value="ECO:0007669"/>
    <property type="project" value="UniProtKB-SubCell"/>
</dbReference>
<dbReference type="OrthoDB" id="4694525at2759"/>
<evidence type="ECO:0000256" key="17">
    <source>
        <dbReference type="PIRSR" id="PIRSR007828-2"/>
    </source>
</evidence>
<dbReference type="PIRSF" id="PIRSF007828">
    <property type="entry name" value="Dipeptidyl-peptidase_III"/>
    <property type="match status" value="1"/>
</dbReference>
<dbReference type="EMBL" id="OU895879">
    <property type="protein sequence ID" value="CAG9808558.1"/>
    <property type="molecule type" value="Genomic_DNA"/>
</dbReference>
<evidence type="ECO:0000256" key="7">
    <source>
        <dbReference type="ARBA" id="ARBA00022490"/>
    </source>
</evidence>
<evidence type="ECO:0000256" key="8">
    <source>
        <dbReference type="ARBA" id="ARBA00022670"/>
    </source>
</evidence>
<dbReference type="GO" id="GO:0006508">
    <property type="term" value="P:proteolysis"/>
    <property type="evidence" value="ECO:0007669"/>
    <property type="project" value="UniProtKB-KW"/>
</dbReference>
<dbReference type="Proteomes" id="UP001153620">
    <property type="component" value="Chromosome 3"/>
</dbReference>
<name>A0A9N9WWR6_9DIPT</name>
<comment type="cofactor">
    <cofactor evidence="15 17">
        <name>Zn(2+)</name>
        <dbReference type="ChEBI" id="CHEBI:29105"/>
    </cofactor>
    <text evidence="15 17">Binds 1 zinc ion per subunit.</text>
</comment>
<dbReference type="GO" id="GO:0004177">
    <property type="term" value="F:aminopeptidase activity"/>
    <property type="evidence" value="ECO:0007669"/>
    <property type="project" value="UniProtKB-KW"/>
</dbReference>
<dbReference type="InterPro" id="IPR005317">
    <property type="entry name" value="Dipeptidyl-peptase3"/>
</dbReference>
<sequence>MFEFQTFRQTTTNIMLMLAFIKVNKRVINSFKRVSSFTVRRRYSTRIMDLKEFILENDTPIVNLDCSQAFQKLTDKERKYLHNYNKASWYGSLISFIQSSPESPLIFSLLHGIFTSETVESLRTSSKDKITENEFAAFLVYCCGFFSNAGNYKGFGDNKFIPGIDESKMEVIIKSSKFYTQNPLKAESLWNEAKTSIFLLNDSNKSFGLKGQGITTYFSGNCTKEDASIVTEWMKMKKYEAYISRTFKTVDESGKSHFEIRLASSEIGDKEGITLAEDDFNGAAFKITRGDYSEILPFVINYLNDACNFAANDGQKKMLENISKSFKEGDLSAHKEGSKFWVLDRVPAVEAYIGWMFTYKDPAGERGEFFGWTSMINRVLSERFQNLVQEAENFLNGLPWPATFEKDKFSKPDFSYVDVLAFSGSSVPVGLSIPITYEELRHKEGFKNITLGNVLKSRFGIDDYPFLSQEDSDLMIKYKEPAFEVQLGLHELLGHGSGKLFSIDENGKLNFDKESVINPLTNGPITSWYEPGETFDSKFKAMGSSYEECRAEAVALHLMFNRDVMKIFGHTDETEIDNLIYVGWLLMAYAGAGRAVEMWNPATKIWGQAHSRARYAITKIMIECGLLEVTESEPGKKLSIKLHRDKIETVGRQAISDFLLKLQVYKSTADYEAANNMYEKYSSVDEDGPHPFAKWRDIVLLNRKPRLILTQSNTEIDADGKVQLKTYDANLDGFLQSWRERFDNAEELQEIMLNLYNKDKHYFI</sequence>
<evidence type="ECO:0000313" key="19">
    <source>
        <dbReference type="Proteomes" id="UP001153620"/>
    </source>
</evidence>
<evidence type="ECO:0000256" key="14">
    <source>
        <dbReference type="ARBA" id="ARBA00032119"/>
    </source>
</evidence>
<feature type="active site" evidence="16">
    <location>
        <position position="491"/>
    </location>
</feature>
<evidence type="ECO:0000256" key="4">
    <source>
        <dbReference type="ARBA" id="ARBA00012063"/>
    </source>
</evidence>
<evidence type="ECO:0000256" key="5">
    <source>
        <dbReference type="ARBA" id="ARBA00014713"/>
    </source>
</evidence>
<keyword evidence="11 15" id="KW-0862">Zinc</keyword>